<dbReference type="Pfam" id="PF06985">
    <property type="entry name" value="HET"/>
    <property type="match status" value="1"/>
</dbReference>
<feature type="domain" description="Heterokaryon incompatibility" evidence="1">
    <location>
        <begin position="45"/>
        <end position="185"/>
    </location>
</feature>
<evidence type="ECO:0000313" key="3">
    <source>
        <dbReference type="Proteomes" id="UP000235786"/>
    </source>
</evidence>
<protein>
    <submittedName>
        <fullName evidence="2">HET-domain-containing protein</fullName>
    </submittedName>
</protein>
<evidence type="ECO:0000259" key="1">
    <source>
        <dbReference type="Pfam" id="PF06985"/>
    </source>
</evidence>
<accession>A0A2J6SCX7</accession>
<gene>
    <name evidence="2" type="ORF">L207DRAFT_393045</name>
</gene>
<feature type="non-terminal residue" evidence="2">
    <location>
        <position position="187"/>
    </location>
</feature>
<feature type="non-terminal residue" evidence="2">
    <location>
        <position position="1"/>
    </location>
</feature>
<proteinExistence type="predicted"/>
<dbReference type="AlphaFoldDB" id="A0A2J6SCX7"/>
<dbReference type="STRING" id="1149755.A0A2J6SCX7"/>
<dbReference type="InterPro" id="IPR052895">
    <property type="entry name" value="HetReg/Transcr_Mod"/>
</dbReference>
<organism evidence="2 3">
    <name type="scientific">Hyaloscypha variabilis (strain UAMH 11265 / GT02V1 / F)</name>
    <name type="common">Meliniomyces variabilis</name>
    <dbReference type="NCBI Taxonomy" id="1149755"/>
    <lineage>
        <taxon>Eukaryota</taxon>
        <taxon>Fungi</taxon>
        <taxon>Dikarya</taxon>
        <taxon>Ascomycota</taxon>
        <taxon>Pezizomycotina</taxon>
        <taxon>Leotiomycetes</taxon>
        <taxon>Helotiales</taxon>
        <taxon>Hyaloscyphaceae</taxon>
        <taxon>Hyaloscypha</taxon>
        <taxon>Hyaloscypha variabilis</taxon>
    </lineage>
</organism>
<evidence type="ECO:0000313" key="2">
    <source>
        <dbReference type="EMBL" id="PMD48609.1"/>
    </source>
</evidence>
<dbReference type="OrthoDB" id="3553147at2759"/>
<dbReference type="PANTHER" id="PTHR24148:SF73">
    <property type="entry name" value="HET DOMAIN PROTEIN (AFU_ORTHOLOGUE AFUA_8G01020)"/>
    <property type="match status" value="1"/>
</dbReference>
<keyword evidence="3" id="KW-1185">Reference proteome</keyword>
<sequence length="187" mass="21458">LASMEYSALDTDANEIRLLTLLPDDENGRVCCTLMHVSLINPPEYVALSYCWGDQAITREITINGVQVQITTNLESALRHLFCHYKCLWVDAICINQQDKAERSQQLLWMGSIYRRAEKVAAWVGVEFKHSDLAVDFIQKFQPHQTHGRGSAEQLIEVELPPATQSAFLKLLDQPYWRRVWIVQEIA</sequence>
<dbReference type="EMBL" id="KZ613937">
    <property type="protein sequence ID" value="PMD48609.1"/>
    <property type="molecule type" value="Genomic_DNA"/>
</dbReference>
<name>A0A2J6SCX7_HYAVF</name>
<dbReference type="Proteomes" id="UP000235786">
    <property type="component" value="Unassembled WGS sequence"/>
</dbReference>
<dbReference type="InterPro" id="IPR010730">
    <property type="entry name" value="HET"/>
</dbReference>
<reference evidence="2 3" key="1">
    <citation type="submission" date="2016-04" db="EMBL/GenBank/DDBJ databases">
        <title>A degradative enzymes factory behind the ericoid mycorrhizal symbiosis.</title>
        <authorList>
            <consortium name="DOE Joint Genome Institute"/>
            <person name="Martino E."/>
            <person name="Morin E."/>
            <person name="Grelet G."/>
            <person name="Kuo A."/>
            <person name="Kohler A."/>
            <person name="Daghino S."/>
            <person name="Barry K."/>
            <person name="Choi C."/>
            <person name="Cichocki N."/>
            <person name="Clum A."/>
            <person name="Copeland A."/>
            <person name="Hainaut M."/>
            <person name="Haridas S."/>
            <person name="Labutti K."/>
            <person name="Lindquist E."/>
            <person name="Lipzen A."/>
            <person name="Khouja H.-R."/>
            <person name="Murat C."/>
            <person name="Ohm R."/>
            <person name="Olson A."/>
            <person name="Spatafora J."/>
            <person name="Veneault-Fourrey C."/>
            <person name="Henrissat B."/>
            <person name="Grigoriev I."/>
            <person name="Martin F."/>
            <person name="Perotto S."/>
        </authorList>
    </citation>
    <scope>NUCLEOTIDE SEQUENCE [LARGE SCALE GENOMIC DNA]</scope>
    <source>
        <strain evidence="2 3">F</strain>
    </source>
</reference>
<dbReference type="PANTHER" id="PTHR24148">
    <property type="entry name" value="ANKYRIN REPEAT DOMAIN-CONTAINING PROTEIN 39 HOMOLOG-RELATED"/>
    <property type="match status" value="1"/>
</dbReference>